<organism evidence="1 2">
    <name type="scientific">Trichogramma brassicae</name>
    <dbReference type="NCBI Taxonomy" id="86971"/>
    <lineage>
        <taxon>Eukaryota</taxon>
        <taxon>Metazoa</taxon>
        <taxon>Ecdysozoa</taxon>
        <taxon>Arthropoda</taxon>
        <taxon>Hexapoda</taxon>
        <taxon>Insecta</taxon>
        <taxon>Pterygota</taxon>
        <taxon>Neoptera</taxon>
        <taxon>Endopterygota</taxon>
        <taxon>Hymenoptera</taxon>
        <taxon>Apocrita</taxon>
        <taxon>Proctotrupomorpha</taxon>
        <taxon>Chalcidoidea</taxon>
        <taxon>Trichogrammatidae</taxon>
        <taxon>Trichogramma</taxon>
    </lineage>
</organism>
<name>A0A6H5I1I3_9HYME</name>
<proteinExistence type="predicted"/>
<dbReference type="EMBL" id="CADCXV010000477">
    <property type="protein sequence ID" value="CAB0030408.1"/>
    <property type="molecule type" value="Genomic_DNA"/>
</dbReference>
<evidence type="ECO:0000313" key="1">
    <source>
        <dbReference type="EMBL" id="CAB0030408.1"/>
    </source>
</evidence>
<reference evidence="1 2" key="1">
    <citation type="submission" date="2020-02" db="EMBL/GenBank/DDBJ databases">
        <authorList>
            <person name="Ferguson B K."/>
        </authorList>
    </citation>
    <scope>NUCLEOTIDE SEQUENCE [LARGE SCALE GENOMIC DNA]</scope>
</reference>
<sequence>MALINERSNYFCLVDRCGERDVGDLDVYYTSNSRYPINEIHAVALAAGSSTHLYVKLAGYKQTLLRDDRKHPQGNTTHIHRHGIVPDSISLSPSSLTQLGSAPILRSRSIQFSCPFFIAMDNGLPPLSAPGSYATARRLSSAVKATFCIRQKMISIYINIVIFLSEIKTRIVIKVGAEIKTYK</sequence>
<gene>
    <name evidence="1" type="ORF">TBRA_LOCUS2410</name>
</gene>
<keyword evidence="2" id="KW-1185">Reference proteome</keyword>
<dbReference type="AlphaFoldDB" id="A0A6H5I1I3"/>
<protein>
    <submittedName>
        <fullName evidence="1">Uncharacterized protein</fullName>
    </submittedName>
</protein>
<dbReference type="Proteomes" id="UP000479190">
    <property type="component" value="Unassembled WGS sequence"/>
</dbReference>
<accession>A0A6H5I1I3</accession>
<evidence type="ECO:0000313" key="2">
    <source>
        <dbReference type="Proteomes" id="UP000479190"/>
    </source>
</evidence>